<dbReference type="RefSeq" id="WP_341841299.1">
    <property type="nucleotide sequence ID" value="NZ_CP149792.1"/>
</dbReference>
<proteinExistence type="predicted"/>
<accession>A0ABZ2Z2V0</accession>
<evidence type="ECO:0000313" key="1">
    <source>
        <dbReference type="EMBL" id="WZN46605.1"/>
    </source>
</evidence>
<sequence>MSASAHILQYLLSADGLNQPGRSQPALDPAALPVDGRTLGDLAAFIHKMAAQVRYYDEQRYPQGDWQAFFEQISGASESELQAMLAGPGNLSPHLALLMAYFRAFSIVRADINQLTKKRLDYYYEEVLRLRRTSARPDKVHVLFEPSKFAKPLLLKAGTELDGGKAQNGKPLHYALDSDLVVTQAKIGGLRNSYRDFNTNGKSILFRSMDASTVRIGTRTAWRPLGTRQLPIPEDSGRMETATIGWAAASPNLLLSEGLRTVKMTVRMKAPVITTAVIITPHLKVALSTEKGWMEADFAYNAMLKPKGVQQLNADNEATLEVTVTIPVELPAITAYKEAVHKGAFRTQWPVMKVSLEPQSFLIEQLSAYTLIDVTLDVGAQGMKKLVLQNDQALQAADKPVSPFTSLPRIGSAFYVGSQEAFSKTLTSMKLTLEWQDPPADFSEYYEGYGNDNVQNGVFRADVHLLNNRNWDIRLLNKALLFVGNNPLAPAPITVIESTFTAQTAAQPYRRNPSLALGDGFTHDVNQGFVRLSLVTPTAAELDNMPAEEPFEAFGHKTYPVVYTKTVIAISKMTSGTPPPLPKTPYNPVLKSVAMDYTAKDTFLPDAPNGIDQFFLQDLFGPAEPAAHKSSGILPEHPGGGALYLGLEGAEAPQTVSLLLQIEEGSLESDTLLRSADLHWSYLSGSEWRAITGTDILEESTNGLQRPGIIRLNIGADASLEHSRMPSGMRWLRLHVDDNPGGAASVKDIFTQAATATLLLPETGSGGFETHLAAPLAAGSISKLVRKIPSLKKVTQPFASFDGQSQESDTSFYRRVSERLRHKNRAVSTEDYERMLLEYFPGIYKVKCIPHNTRDGWMEPGQVRMVVVPDWRKRPTGDPLQPKANLHQLREMGDFLTGAFTSPFVNLQIDNPTYETLLIDCQVSFNPGFDPGYYGQVLEEDLKRFLSPWAYDEGQDIVFGGKLHASEIQSFIEGRDYVNYIVDFALYHRHDTVLGGGIGDMKIGTDFIVGITPEPAIASSEDNTIAGKAIGVDFVIGEPVDVASATRPDAILVSNGSHRIMALPDGAITCSGLQDGIGQMVIGLDFIIFS</sequence>
<dbReference type="Proteomes" id="UP001449657">
    <property type="component" value="Chromosome"/>
</dbReference>
<protein>
    <submittedName>
        <fullName evidence="1">Baseplate J/gp47 family protein</fullName>
    </submittedName>
</protein>
<gene>
    <name evidence="1" type="ORF">WJU22_00120</name>
</gene>
<dbReference type="EMBL" id="CP150096">
    <property type="protein sequence ID" value="WZN46605.1"/>
    <property type="molecule type" value="Genomic_DNA"/>
</dbReference>
<organism evidence="1 2">
    <name type="scientific">Chitinophaga caseinilytica</name>
    <dbReference type="NCBI Taxonomy" id="2267521"/>
    <lineage>
        <taxon>Bacteria</taxon>
        <taxon>Pseudomonadati</taxon>
        <taxon>Bacteroidota</taxon>
        <taxon>Chitinophagia</taxon>
        <taxon>Chitinophagales</taxon>
        <taxon>Chitinophagaceae</taxon>
        <taxon>Chitinophaga</taxon>
    </lineage>
</organism>
<evidence type="ECO:0000313" key="2">
    <source>
        <dbReference type="Proteomes" id="UP001449657"/>
    </source>
</evidence>
<keyword evidence="2" id="KW-1185">Reference proteome</keyword>
<name>A0ABZ2Z2V0_9BACT</name>
<reference evidence="1 2" key="1">
    <citation type="submission" date="2024-03" db="EMBL/GenBank/DDBJ databases">
        <title>Chitinophaga caseinilytica sp. nov., a casein hydrolysing bacterium isolated from forest soil.</title>
        <authorList>
            <person name="Lee D.S."/>
            <person name="Han D.M."/>
            <person name="Baek J.H."/>
            <person name="Choi D.G."/>
            <person name="Jeon J.H."/>
            <person name="Jeon C.O."/>
        </authorList>
    </citation>
    <scope>NUCLEOTIDE SEQUENCE [LARGE SCALE GENOMIC DNA]</scope>
    <source>
        <strain evidence="1 2">KACC 19118</strain>
    </source>
</reference>